<reference evidence="3" key="2">
    <citation type="submission" date="2021-04" db="EMBL/GenBank/DDBJ databases">
        <authorList>
            <person name="Gilroy R."/>
        </authorList>
    </citation>
    <scope>NUCLEOTIDE SEQUENCE</scope>
    <source>
        <strain evidence="3">378</strain>
    </source>
</reference>
<feature type="transmembrane region" description="Helical" evidence="1">
    <location>
        <begin position="71"/>
        <end position="90"/>
    </location>
</feature>
<evidence type="ECO:0000313" key="4">
    <source>
        <dbReference type="Proteomes" id="UP000733611"/>
    </source>
</evidence>
<feature type="transmembrane region" description="Helical" evidence="1">
    <location>
        <begin position="247"/>
        <end position="268"/>
    </location>
</feature>
<dbReference type="Pfam" id="PF03616">
    <property type="entry name" value="Glt_symporter"/>
    <property type="match status" value="1"/>
</dbReference>
<name>A0A948TGG9_9GAMM</name>
<feature type="transmembrane region" description="Helical" evidence="1">
    <location>
        <begin position="37"/>
        <end position="55"/>
    </location>
</feature>
<feature type="transmembrane region" description="Helical" evidence="1">
    <location>
        <begin position="308"/>
        <end position="329"/>
    </location>
</feature>
<comment type="function">
    <text evidence="1">Catalyzes the sodium-dependent transport of glutamate.</text>
</comment>
<accession>A0A948TGG9</accession>
<dbReference type="HAMAP" id="MF_02062">
    <property type="entry name" value="GltS"/>
    <property type="match status" value="1"/>
</dbReference>
<evidence type="ECO:0000313" key="3">
    <source>
        <dbReference type="EMBL" id="MBU3844411.1"/>
    </source>
</evidence>
<feature type="transmembrane region" description="Helical" evidence="1">
    <location>
        <begin position="280"/>
        <end position="302"/>
    </location>
</feature>
<evidence type="ECO:0000256" key="1">
    <source>
        <dbReference type="HAMAP-Rule" id="MF_02062"/>
    </source>
</evidence>
<dbReference type="AlphaFoldDB" id="A0A948TGG9"/>
<feature type="transmembrane region" description="Helical" evidence="1">
    <location>
        <begin position="97"/>
        <end position="121"/>
    </location>
</feature>
<keyword evidence="1" id="KW-0406">Ion transport</keyword>
<keyword evidence="1" id="KW-0812">Transmembrane</keyword>
<proteinExistence type="inferred from homology"/>
<keyword evidence="1" id="KW-0997">Cell inner membrane</keyword>
<dbReference type="GO" id="GO:0005886">
    <property type="term" value="C:plasma membrane"/>
    <property type="evidence" value="ECO:0007669"/>
    <property type="project" value="UniProtKB-SubCell"/>
</dbReference>
<keyword evidence="1" id="KW-0813">Transport</keyword>
<gene>
    <name evidence="1 3" type="primary">gltS</name>
    <name evidence="3" type="ORF">H9847_06020</name>
</gene>
<dbReference type="NCBIfam" id="TIGR00210">
    <property type="entry name" value="gltS"/>
    <property type="match status" value="1"/>
</dbReference>
<evidence type="ECO:0000256" key="2">
    <source>
        <dbReference type="NCBIfam" id="TIGR00210"/>
    </source>
</evidence>
<sequence>MFTYTFGIEETLAIAVVLLLLGRYIKEIFTVLKRFFIPAPVIGGILFSLITLVGHETNTFQFSFDQTQKNLLMLVFFTTIGFAASFRMLVRGGYAVMIFLGVSIALIFTQNIVGIALATLFGQNPFMGLATGSIALTGGHGTSAAFGPLLEQHGLEGGLTISIAAATYGLVAGCMIGGPIGRRLMTRYQLHASPDQYNRVVENAEIVEGKLTKEQKNIDEPLLFKAACYIIIAMGLGHYIILGVSMLGITLPAYLGPMIVAAIIRNYLDVTRRPVPLHSINVIGSICLQLFLAIALMTMNLWELAALAIPLITILLAQTVVMGLFAYFVTFRIMGKDYDAAVIATGHCGFGMGATPNAMANMETFTGANGQSPKAFFVVPIVGALFIDFFNSAILTGFIMWL</sequence>
<keyword evidence="1" id="KW-0769">Symport</keyword>
<keyword evidence="1" id="KW-0739">Sodium transport</keyword>
<dbReference type="PANTHER" id="PTHR36178:SF1">
    <property type="entry name" value="SODIUM_GLUTAMATE SYMPORTER"/>
    <property type="match status" value="1"/>
</dbReference>
<feature type="transmembrane region" description="Helical" evidence="1">
    <location>
        <begin position="222"/>
        <end position="241"/>
    </location>
</feature>
<feature type="transmembrane region" description="Helical" evidence="1">
    <location>
        <begin position="159"/>
        <end position="180"/>
    </location>
</feature>
<comment type="caution">
    <text evidence="3">The sequence shown here is derived from an EMBL/GenBank/DDBJ whole genome shotgun (WGS) entry which is preliminary data.</text>
</comment>
<comment type="subcellular location">
    <subcellularLocation>
        <location evidence="1">Cell inner membrane</location>
        <topology evidence="1">Multi-pass membrane protein</topology>
    </subcellularLocation>
</comment>
<dbReference type="GO" id="GO:0015501">
    <property type="term" value="F:glutamate:sodium symporter activity"/>
    <property type="evidence" value="ECO:0007669"/>
    <property type="project" value="UniProtKB-UniRule"/>
</dbReference>
<dbReference type="Proteomes" id="UP000733611">
    <property type="component" value="Unassembled WGS sequence"/>
</dbReference>
<organism evidence="3 4">
    <name type="scientific">Candidatus Anaerobiospirillum pullicola</name>
    <dbReference type="NCBI Taxonomy" id="2838451"/>
    <lineage>
        <taxon>Bacteria</taxon>
        <taxon>Pseudomonadati</taxon>
        <taxon>Pseudomonadota</taxon>
        <taxon>Gammaproteobacteria</taxon>
        <taxon>Aeromonadales</taxon>
        <taxon>Succinivibrionaceae</taxon>
        <taxon>Anaerobiospirillum</taxon>
    </lineage>
</organism>
<keyword evidence="1" id="KW-0472">Membrane</keyword>
<feature type="transmembrane region" description="Helical" evidence="1">
    <location>
        <begin position="6"/>
        <end position="25"/>
    </location>
</feature>
<dbReference type="InterPro" id="IPR004445">
    <property type="entry name" value="GltS"/>
</dbReference>
<keyword evidence="1" id="KW-1133">Transmembrane helix</keyword>
<dbReference type="EMBL" id="JAHLFE010000119">
    <property type="protein sequence ID" value="MBU3844411.1"/>
    <property type="molecule type" value="Genomic_DNA"/>
</dbReference>
<dbReference type="PANTHER" id="PTHR36178">
    <property type="entry name" value="SLR0625 PROTEIN"/>
    <property type="match status" value="1"/>
</dbReference>
<dbReference type="GO" id="GO:0015813">
    <property type="term" value="P:L-glutamate transmembrane transport"/>
    <property type="evidence" value="ECO:0007669"/>
    <property type="project" value="UniProtKB-UniRule"/>
</dbReference>
<protein>
    <recommendedName>
        <fullName evidence="1 2">Sodium/glutamate symporter</fullName>
    </recommendedName>
</protein>
<comment type="similarity">
    <text evidence="1">Belongs to the glutamate:Na(+) symporter (ESS) (TC 2.A.27) family.</text>
</comment>
<reference evidence="3" key="1">
    <citation type="journal article" date="2021" name="PeerJ">
        <title>Extensive microbial diversity within the chicken gut microbiome revealed by metagenomics and culture.</title>
        <authorList>
            <person name="Gilroy R."/>
            <person name="Ravi A."/>
            <person name="Getino M."/>
            <person name="Pursley I."/>
            <person name="Horton D.L."/>
            <person name="Alikhan N.F."/>
            <person name="Baker D."/>
            <person name="Gharbi K."/>
            <person name="Hall N."/>
            <person name="Watson M."/>
            <person name="Adriaenssens E.M."/>
            <person name="Foster-Nyarko E."/>
            <person name="Jarju S."/>
            <person name="Secka A."/>
            <person name="Antonio M."/>
            <person name="Oren A."/>
            <person name="Chaudhuri R.R."/>
            <person name="La Ragione R."/>
            <person name="Hildebrand F."/>
            <person name="Pallen M.J."/>
        </authorList>
    </citation>
    <scope>NUCLEOTIDE SEQUENCE</scope>
    <source>
        <strain evidence="3">378</strain>
    </source>
</reference>
<feature type="transmembrane region" description="Helical" evidence="1">
    <location>
        <begin position="375"/>
        <end position="401"/>
    </location>
</feature>
<keyword evidence="1" id="KW-1003">Cell membrane</keyword>
<keyword evidence="1" id="KW-0029">Amino-acid transport</keyword>
<keyword evidence="1" id="KW-0915">Sodium</keyword>